<name>A0AAW8EAJ0_VARPD</name>
<evidence type="ECO:0000256" key="1">
    <source>
        <dbReference type="SAM" id="Phobius"/>
    </source>
</evidence>
<feature type="transmembrane region" description="Helical" evidence="1">
    <location>
        <begin position="102"/>
        <end position="131"/>
    </location>
</feature>
<keyword evidence="1" id="KW-1133">Transmembrane helix</keyword>
<reference evidence="2" key="1">
    <citation type="submission" date="2023-07" db="EMBL/GenBank/DDBJ databases">
        <title>Sorghum-associated microbial communities from plants grown in Nebraska, USA.</title>
        <authorList>
            <person name="Schachtman D."/>
        </authorList>
    </citation>
    <scope>NUCLEOTIDE SEQUENCE</scope>
    <source>
        <strain evidence="2">DS3315</strain>
    </source>
</reference>
<dbReference type="EMBL" id="JAUSRV010000003">
    <property type="protein sequence ID" value="MDP9969948.1"/>
    <property type="molecule type" value="Genomic_DNA"/>
</dbReference>
<feature type="transmembrane region" description="Helical" evidence="1">
    <location>
        <begin position="36"/>
        <end position="59"/>
    </location>
</feature>
<gene>
    <name evidence="2" type="ORF">J2W39_001178</name>
</gene>
<evidence type="ECO:0000313" key="2">
    <source>
        <dbReference type="EMBL" id="MDP9969948.1"/>
    </source>
</evidence>
<evidence type="ECO:0000313" key="3">
    <source>
        <dbReference type="Proteomes" id="UP001224845"/>
    </source>
</evidence>
<comment type="caution">
    <text evidence="2">The sequence shown here is derived from an EMBL/GenBank/DDBJ whole genome shotgun (WGS) entry which is preliminary data.</text>
</comment>
<dbReference type="AlphaFoldDB" id="A0AAW8EAJ0"/>
<organism evidence="2 3">
    <name type="scientific">Variovorax paradoxus</name>
    <dbReference type="NCBI Taxonomy" id="34073"/>
    <lineage>
        <taxon>Bacteria</taxon>
        <taxon>Pseudomonadati</taxon>
        <taxon>Pseudomonadota</taxon>
        <taxon>Betaproteobacteria</taxon>
        <taxon>Burkholderiales</taxon>
        <taxon>Comamonadaceae</taxon>
        <taxon>Variovorax</taxon>
    </lineage>
</organism>
<feature type="transmembrane region" description="Helical" evidence="1">
    <location>
        <begin position="65"/>
        <end position="90"/>
    </location>
</feature>
<proteinExistence type="predicted"/>
<dbReference type="RefSeq" id="WP_307592887.1">
    <property type="nucleotide sequence ID" value="NZ_JAUSRV010000003.1"/>
</dbReference>
<keyword evidence="1" id="KW-0472">Membrane</keyword>
<sequence length="133" mass="14644">MPSNMNSAARAQHHLAHCSTSTPARRQRGDPMKTRWWWLPLNMLAWTLAMPLLSVGLRFLEQHRILAMSGSAVAAGAIALLLWAALIYARCVPEAPELSRRIGYFVAFVAAMLALGAGALWLTFWAIVAIYGL</sequence>
<accession>A0AAW8EAJ0</accession>
<dbReference type="Proteomes" id="UP001224845">
    <property type="component" value="Unassembled WGS sequence"/>
</dbReference>
<keyword evidence="1" id="KW-0812">Transmembrane</keyword>
<protein>
    <submittedName>
        <fullName evidence="2">Uncharacterized protein</fullName>
    </submittedName>
</protein>